<keyword evidence="11" id="KW-0915">Sodium</keyword>
<keyword evidence="3" id="KW-0997">Cell inner membrane</keyword>
<keyword evidence="7 16" id="KW-0812">Transmembrane</keyword>
<keyword evidence="14 16" id="KW-0472">Membrane</keyword>
<keyword evidence="1" id="KW-0813">Transport</keyword>
<keyword evidence="9 16" id="KW-1133">Transmembrane helix</keyword>
<dbReference type="InterPro" id="IPR010204">
    <property type="entry name" value="NqrC"/>
</dbReference>
<dbReference type="GO" id="GO:0006814">
    <property type="term" value="P:sodium ion transport"/>
    <property type="evidence" value="ECO:0007669"/>
    <property type="project" value="UniProtKB-KW"/>
</dbReference>
<dbReference type="GO" id="GO:0016655">
    <property type="term" value="F:oxidoreductase activity, acting on NAD(P)H, quinone or similar compound as acceptor"/>
    <property type="evidence" value="ECO:0007669"/>
    <property type="project" value="InterPro"/>
</dbReference>
<evidence type="ECO:0000256" key="6">
    <source>
        <dbReference type="ARBA" id="ARBA00022643"/>
    </source>
</evidence>
<dbReference type="AlphaFoldDB" id="F7YX83"/>
<evidence type="ECO:0000259" key="17">
    <source>
        <dbReference type="SMART" id="SM00900"/>
    </source>
</evidence>
<name>F7YX83_9THEM</name>
<proteinExistence type="predicted"/>
<evidence type="ECO:0000256" key="14">
    <source>
        <dbReference type="ARBA" id="ARBA00023136"/>
    </source>
</evidence>
<keyword evidence="19" id="KW-1185">Reference proteome</keyword>
<keyword evidence="10" id="KW-0520">NAD</keyword>
<evidence type="ECO:0000256" key="12">
    <source>
        <dbReference type="ARBA" id="ARBA00023065"/>
    </source>
</evidence>
<keyword evidence="2" id="KW-1003">Cell membrane</keyword>
<keyword evidence="12" id="KW-0406">Ion transport</keyword>
<evidence type="ECO:0000256" key="10">
    <source>
        <dbReference type="ARBA" id="ARBA00023027"/>
    </source>
</evidence>
<dbReference type="InterPro" id="IPR010209">
    <property type="entry name" value="Ion_transpt_RnfG/RsxG"/>
</dbReference>
<keyword evidence="15" id="KW-0739">Sodium transport</keyword>
<dbReference type="PIRSF" id="PIRSF006091">
    <property type="entry name" value="E_trnsport_RnfG"/>
    <property type="match status" value="1"/>
</dbReference>
<organism evidence="18 19">
    <name type="scientific">Pseudothermotoga thermarum DSM 5069</name>
    <dbReference type="NCBI Taxonomy" id="688269"/>
    <lineage>
        <taxon>Bacteria</taxon>
        <taxon>Thermotogati</taxon>
        <taxon>Thermotogota</taxon>
        <taxon>Thermotogae</taxon>
        <taxon>Thermotogales</taxon>
        <taxon>Thermotogaceae</taxon>
        <taxon>Pseudothermotoga</taxon>
    </lineage>
</organism>
<evidence type="ECO:0000256" key="3">
    <source>
        <dbReference type="ARBA" id="ARBA00022519"/>
    </source>
</evidence>
<dbReference type="PANTHER" id="PTHR37838">
    <property type="entry name" value="NA(+)-TRANSLOCATING NADH-QUINONE REDUCTASE SUBUNIT C"/>
    <property type="match status" value="1"/>
</dbReference>
<feature type="domain" description="FMN-binding" evidence="17">
    <location>
        <begin position="98"/>
        <end position="194"/>
    </location>
</feature>
<keyword evidence="6" id="KW-0288">FMN</keyword>
<dbReference type="STRING" id="688269.Theth_1140"/>
<dbReference type="PANTHER" id="PTHR37838:SF1">
    <property type="entry name" value="NA(+)-TRANSLOCATING NADH-QUINONE REDUCTASE SUBUNIT C"/>
    <property type="match status" value="1"/>
</dbReference>
<dbReference type="Proteomes" id="UP000006804">
    <property type="component" value="Chromosome"/>
</dbReference>
<dbReference type="SMART" id="SM00900">
    <property type="entry name" value="FMN_bind"/>
    <property type="match status" value="1"/>
</dbReference>
<dbReference type="RefSeq" id="WP_013932434.1">
    <property type="nucleotide sequence ID" value="NC_015707.1"/>
</dbReference>
<protein>
    <submittedName>
        <fullName evidence="18">FMN-binding domain protein</fullName>
    </submittedName>
</protein>
<dbReference type="GO" id="GO:0010181">
    <property type="term" value="F:FMN binding"/>
    <property type="evidence" value="ECO:0007669"/>
    <property type="project" value="InterPro"/>
</dbReference>
<evidence type="ECO:0000256" key="7">
    <source>
        <dbReference type="ARBA" id="ARBA00022692"/>
    </source>
</evidence>
<gene>
    <name evidence="18" type="ORF">Theth_1140</name>
</gene>
<dbReference type="PATRIC" id="fig|688269.3.peg.1172"/>
<evidence type="ECO:0000256" key="9">
    <source>
        <dbReference type="ARBA" id="ARBA00022989"/>
    </source>
</evidence>
<evidence type="ECO:0000256" key="4">
    <source>
        <dbReference type="ARBA" id="ARBA00022553"/>
    </source>
</evidence>
<dbReference type="InterPro" id="IPR007329">
    <property type="entry name" value="FMN-bd"/>
</dbReference>
<accession>F7YX83</accession>
<dbReference type="KEGG" id="tta:Theth_1140"/>
<dbReference type="GO" id="GO:0009055">
    <property type="term" value="F:electron transfer activity"/>
    <property type="evidence" value="ECO:0007669"/>
    <property type="project" value="InterPro"/>
</dbReference>
<evidence type="ECO:0000256" key="16">
    <source>
        <dbReference type="SAM" id="Phobius"/>
    </source>
</evidence>
<evidence type="ECO:0000256" key="5">
    <source>
        <dbReference type="ARBA" id="ARBA00022630"/>
    </source>
</evidence>
<dbReference type="Pfam" id="PF04205">
    <property type="entry name" value="FMN_bind"/>
    <property type="match status" value="1"/>
</dbReference>
<keyword evidence="13" id="KW-0830">Ubiquinone</keyword>
<evidence type="ECO:0000256" key="11">
    <source>
        <dbReference type="ARBA" id="ARBA00023053"/>
    </source>
</evidence>
<dbReference type="EMBL" id="CP002351">
    <property type="protein sequence ID" value="AEH51215.1"/>
    <property type="molecule type" value="Genomic_DNA"/>
</dbReference>
<keyword evidence="8" id="KW-1278">Translocase</keyword>
<dbReference type="HOGENOM" id="CLU_077882_0_2_0"/>
<keyword evidence="5" id="KW-0285">Flavoprotein</keyword>
<evidence type="ECO:0000256" key="8">
    <source>
        <dbReference type="ARBA" id="ARBA00022967"/>
    </source>
</evidence>
<evidence type="ECO:0000313" key="18">
    <source>
        <dbReference type="EMBL" id="AEH51215.1"/>
    </source>
</evidence>
<evidence type="ECO:0000256" key="1">
    <source>
        <dbReference type="ARBA" id="ARBA00022448"/>
    </source>
</evidence>
<dbReference type="eggNOG" id="COG2869">
    <property type="taxonomic scope" value="Bacteria"/>
</dbReference>
<dbReference type="GO" id="GO:0005886">
    <property type="term" value="C:plasma membrane"/>
    <property type="evidence" value="ECO:0007669"/>
    <property type="project" value="InterPro"/>
</dbReference>
<dbReference type="OrthoDB" id="9794010at2"/>
<keyword evidence="4" id="KW-0597">Phosphoprotein</keyword>
<evidence type="ECO:0000256" key="2">
    <source>
        <dbReference type="ARBA" id="ARBA00022475"/>
    </source>
</evidence>
<reference evidence="18 19" key="1">
    <citation type="submission" date="2010-11" db="EMBL/GenBank/DDBJ databases">
        <title>The complete genome of Thermotoga thermarum DSM 5069.</title>
        <authorList>
            <consortium name="US DOE Joint Genome Institute (JGI-PGF)"/>
            <person name="Lucas S."/>
            <person name="Copeland A."/>
            <person name="Lapidus A."/>
            <person name="Bruce D."/>
            <person name="Goodwin L."/>
            <person name="Pitluck S."/>
            <person name="Kyrpides N."/>
            <person name="Mavromatis K."/>
            <person name="Ivanova N."/>
            <person name="Zeytun A."/>
            <person name="Brettin T."/>
            <person name="Detter J.C."/>
            <person name="Tapia R."/>
            <person name="Han C."/>
            <person name="Land M."/>
            <person name="Hauser L."/>
            <person name="Markowitz V."/>
            <person name="Cheng J.-F."/>
            <person name="Hugenholtz P."/>
            <person name="Woyke T."/>
            <person name="Wu D."/>
            <person name="Spring S."/>
            <person name="Schroeder M."/>
            <person name="Brambilla E."/>
            <person name="Klenk H.-P."/>
            <person name="Eisen J.A."/>
        </authorList>
    </citation>
    <scope>NUCLEOTIDE SEQUENCE [LARGE SCALE GENOMIC DNA]</scope>
    <source>
        <strain evidence="18 19">DSM 5069</strain>
    </source>
</reference>
<evidence type="ECO:0000256" key="15">
    <source>
        <dbReference type="ARBA" id="ARBA00023201"/>
    </source>
</evidence>
<feature type="transmembrane region" description="Helical" evidence="16">
    <location>
        <begin position="7"/>
        <end position="30"/>
    </location>
</feature>
<dbReference type="GO" id="GO:0022900">
    <property type="term" value="P:electron transport chain"/>
    <property type="evidence" value="ECO:0007669"/>
    <property type="project" value="InterPro"/>
</dbReference>
<sequence precursor="true">MNKESKLFTVIFTFVSTFAFVLILSIINFATTARIKRNEELFKIRAILNAFGFEYKSDQEAFKIFNEKVSTQKIRDVVVYKATVNGEEYLAFIFTGSGLWGTIQGVIAFDSNIEKVVGIDFISHSETPGLGGRIEEKWFKDQFKGKKIPDGGFVLRIGGSGDYDPDSGRFDAITGATSTSKAVEKIVNEAILTFKKVVGGERR</sequence>
<evidence type="ECO:0000256" key="13">
    <source>
        <dbReference type="ARBA" id="ARBA00023075"/>
    </source>
</evidence>
<evidence type="ECO:0000313" key="19">
    <source>
        <dbReference type="Proteomes" id="UP000006804"/>
    </source>
</evidence>